<protein>
    <submittedName>
        <fullName evidence="1">Uncharacterized protein</fullName>
    </submittedName>
</protein>
<name>A0AA35ZV26_LACSI</name>
<dbReference type="AlphaFoldDB" id="A0AA35ZV26"/>
<keyword evidence="2" id="KW-1185">Reference proteome</keyword>
<evidence type="ECO:0000313" key="2">
    <source>
        <dbReference type="Proteomes" id="UP001177003"/>
    </source>
</evidence>
<evidence type="ECO:0000313" key="1">
    <source>
        <dbReference type="EMBL" id="CAI9298367.1"/>
    </source>
</evidence>
<organism evidence="1 2">
    <name type="scientific">Lactuca saligna</name>
    <name type="common">Willowleaf lettuce</name>
    <dbReference type="NCBI Taxonomy" id="75948"/>
    <lineage>
        <taxon>Eukaryota</taxon>
        <taxon>Viridiplantae</taxon>
        <taxon>Streptophyta</taxon>
        <taxon>Embryophyta</taxon>
        <taxon>Tracheophyta</taxon>
        <taxon>Spermatophyta</taxon>
        <taxon>Magnoliopsida</taxon>
        <taxon>eudicotyledons</taxon>
        <taxon>Gunneridae</taxon>
        <taxon>Pentapetalae</taxon>
        <taxon>asterids</taxon>
        <taxon>campanulids</taxon>
        <taxon>Asterales</taxon>
        <taxon>Asteraceae</taxon>
        <taxon>Cichorioideae</taxon>
        <taxon>Cichorieae</taxon>
        <taxon>Lactucinae</taxon>
        <taxon>Lactuca</taxon>
    </lineage>
</organism>
<proteinExistence type="predicted"/>
<sequence>MQHLVIWSSLLKEISLSNSRWTIINREGTTLEPGKQHYLRRIAAGMVDGPHWKDIYQVLIPINISQLHWYLPDLDLLTWKVIIYDLAEWCGFFKKHVEDEVLVFNNLYTKNDDERPNEDEEVILDAAKAEYISISNGLEFEFEGPWNLLKDLPYF</sequence>
<dbReference type="EMBL" id="OX465084">
    <property type="protein sequence ID" value="CAI9298367.1"/>
    <property type="molecule type" value="Genomic_DNA"/>
</dbReference>
<gene>
    <name evidence="1" type="ORF">LSALG_LOCUS37134</name>
</gene>
<dbReference type="Proteomes" id="UP001177003">
    <property type="component" value="Chromosome 8"/>
</dbReference>
<reference evidence="1" key="1">
    <citation type="submission" date="2023-04" db="EMBL/GenBank/DDBJ databases">
        <authorList>
            <person name="Vijverberg K."/>
            <person name="Xiong W."/>
            <person name="Schranz E."/>
        </authorList>
    </citation>
    <scope>NUCLEOTIDE SEQUENCE</scope>
</reference>
<accession>A0AA35ZV26</accession>